<name>A0AAW9QLB7_9CHRO</name>
<proteinExistence type="predicted"/>
<dbReference type="CDD" id="cd07177">
    <property type="entry name" value="terB_like"/>
    <property type="match status" value="1"/>
</dbReference>
<evidence type="ECO:0000259" key="1">
    <source>
        <dbReference type="Pfam" id="PF05099"/>
    </source>
</evidence>
<dbReference type="EMBL" id="JBAFSM010000031">
    <property type="protein sequence ID" value="MEG3438587.1"/>
    <property type="molecule type" value="Genomic_DNA"/>
</dbReference>
<gene>
    <name evidence="2" type="ORF">V0288_15755</name>
</gene>
<feature type="domain" description="Co-chaperone DjlA N-terminal" evidence="1">
    <location>
        <begin position="13"/>
        <end position="109"/>
    </location>
</feature>
<dbReference type="SUPFAM" id="SSF158682">
    <property type="entry name" value="TerB-like"/>
    <property type="match status" value="1"/>
</dbReference>
<dbReference type="Proteomes" id="UP001328733">
    <property type="component" value="Unassembled WGS sequence"/>
</dbReference>
<dbReference type="Pfam" id="PF05099">
    <property type="entry name" value="TerB"/>
    <property type="match status" value="1"/>
</dbReference>
<keyword evidence="3" id="KW-1185">Reference proteome</keyword>
<comment type="caution">
    <text evidence="2">The sequence shown here is derived from an EMBL/GenBank/DDBJ whole genome shotgun (WGS) entry which is preliminary data.</text>
</comment>
<protein>
    <submittedName>
        <fullName evidence="2">TerB family tellurite resistance protein</fullName>
    </submittedName>
</protein>
<reference evidence="2 3" key="1">
    <citation type="submission" date="2024-01" db="EMBL/GenBank/DDBJ databases">
        <title>Genomic insights into the taxonomy and metabolism of the cyanobacterium Pannus brasiliensis CCIBt3594.</title>
        <authorList>
            <person name="Machado M."/>
            <person name="Botero N.B."/>
            <person name="Andreote A.P.D."/>
            <person name="Feitosa A.M.T."/>
            <person name="Popin R."/>
            <person name="Sivonen K."/>
            <person name="Fiore M.F."/>
        </authorList>
    </citation>
    <scope>NUCLEOTIDE SEQUENCE [LARGE SCALE GENOMIC DNA]</scope>
    <source>
        <strain evidence="2 3">CCIBt3594</strain>
    </source>
</reference>
<accession>A0AAW9QLB7</accession>
<dbReference type="AlphaFoldDB" id="A0AAW9QLB7"/>
<evidence type="ECO:0000313" key="2">
    <source>
        <dbReference type="EMBL" id="MEG3438587.1"/>
    </source>
</evidence>
<organism evidence="2 3">
    <name type="scientific">Pannus brasiliensis CCIBt3594</name>
    <dbReference type="NCBI Taxonomy" id="1427578"/>
    <lineage>
        <taxon>Bacteria</taxon>
        <taxon>Bacillati</taxon>
        <taxon>Cyanobacteriota</taxon>
        <taxon>Cyanophyceae</taxon>
        <taxon>Oscillatoriophycideae</taxon>
        <taxon>Chroococcales</taxon>
        <taxon>Microcystaceae</taxon>
        <taxon>Pannus</taxon>
    </lineage>
</organism>
<evidence type="ECO:0000313" key="3">
    <source>
        <dbReference type="Proteomes" id="UP001328733"/>
    </source>
</evidence>
<sequence>MKTTMKNKGLLKILIGTAWIDGVIQPEERDYLRQVAKREELIDDAEIHPLLSELKPVGAIECYRWIEEYLAENRDESAYQDLLESIGALIYSDGDVGIQEAKLLAKVQSLDPAIDPPASAIDKLVGKIRKLYAKAIAEGN</sequence>
<dbReference type="InterPro" id="IPR029024">
    <property type="entry name" value="TerB-like"/>
</dbReference>
<dbReference type="InterPro" id="IPR007791">
    <property type="entry name" value="DjlA_N"/>
</dbReference>
<dbReference type="Gene3D" id="1.10.3680.10">
    <property type="entry name" value="TerB-like"/>
    <property type="match status" value="1"/>
</dbReference>